<evidence type="ECO:0000256" key="1">
    <source>
        <dbReference type="SAM" id="Phobius"/>
    </source>
</evidence>
<sequence>MKGFAMKRTPYIYIVVLVLIAGSWGGNLWVYFRSQLREPVFFNHYIEVENSPGYSFDLLYLENKSAKIKLRSIDIPELPNVQVTPIQVQNSYTHQNQGTMRVQIMDYDLLQPVFPPEGPLLIHRVNAVFEDNSVREMNIGEIRVYNDDLTGDAPTEGSSGGSSSLGTGYQTIRFSRAAQLTGITSAYLPRLGDRLAVTLDAASIRNLTQIEIPFESAYNISGVQLSEVPLPLKFAPGDSATLGYGLDLSSGKVSALEKTDVYWLLLRMELTEANGKKTVVPVTLPFSPYLSDRDISEFVRTKGVDS</sequence>
<comment type="caution">
    <text evidence="2">The sequence shown here is derived from an EMBL/GenBank/DDBJ whole genome shotgun (WGS) entry which is preliminary data.</text>
</comment>
<name>A0ABU7VS33_9BACL</name>
<keyword evidence="3" id="KW-1185">Reference proteome</keyword>
<dbReference type="RefSeq" id="WP_331846238.1">
    <property type="nucleotide sequence ID" value="NZ_JAZHPZ010000003.1"/>
</dbReference>
<gene>
    <name evidence="2" type="ORF">V3851_09250</name>
</gene>
<dbReference type="Proteomes" id="UP001306950">
    <property type="component" value="Unassembled WGS sequence"/>
</dbReference>
<proteinExistence type="predicted"/>
<reference evidence="2 3" key="1">
    <citation type="submission" date="2024-02" db="EMBL/GenBank/DDBJ databases">
        <title>A nitrogen-fixing paenibacillus bacterium.</title>
        <authorList>
            <person name="Zhang W.L."/>
            <person name="Chen S.F."/>
        </authorList>
    </citation>
    <scope>NUCLEOTIDE SEQUENCE [LARGE SCALE GENOMIC DNA]</scope>
    <source>
        <strain evidence="2 3">M1</strain>
    </source>
</reference>
<organism evidence="2 3">
    <name type="scientific">Paenibacillus haidiansis</name>
    <dbReference type="NCBI Taxonomy" id="1574488"/>
    <lineage>
        <taxon>Bacteria</taxon>
        <taxon>Bacillati</taxon>
        <taxon>Bacillota</taxon>
        <taxon>Bacilli</taxon>
        <taxon>Bacillales</taxon>
        <taxon>Paenibacillaceae</taxon>
        <taxon>Paenibacillus</taxon>
    </lineage>
</organism>
<feature type="transmembrane region" description="Helical" evidence="1">
    <location>
        <begin position="12"/>
        <end position="32"/>
    </location>
</feature>
<keyword evidence="1" id="KW-1133">Transmembrane helix</keyword>
<dbReference type="EMBL" id="JAZHPZ010000003">
    <property type="protein sequence ID" value="MEF2966016.1"/>
    <property type="molecule type" value="Genomic_DNA"/>
</dbReference>
<keyword evidence="1" id="KW-0812">Transmembrane</keyword>
<protein>
    <recommendedName>
        <fullName evidence="4">YbbR-like domain-containing protein</fullName>
    </recommendedName>
</protein>
<evidence type="ECO:0000313" key="3">
    <source>
        <dbReference type="Proteomes" id="UP001306950"/>
    </source>
</evidence>
<evidence type="ECO:0000313" key="2">
    <source>
        <dbReference type="EMBL" id="MEF2966016.1"/>
    </source>
</evidence>
<keyword evidence="1" id="KW-0472">Membrane</keyword>
<evidence type="ECO:0008006" key="4">
    <source>
        <dbReference type="Google" id="ProtNLM"/>
    </source>
</evidence>
<accession>A0ABU7VS33</accession>